<dbReference type="InterPro" id="IPR050562">
    <property type="entry name" value="FAD_mOase_fung"/>
</dbReference>
<dbReference type="Gene3D" id="3.50.50.60">
    <property type="entry name" value="FAD/NAD(P)-binding domain"/>
    <property type="match status" value="1"/>
</dbReference>
<dbReference type="AlphaFoldDB" id="A0A395NUG3"/>
<evidence type="ECO:0000256" key="2">
    <source>
        <dbReference type="ARBA" id="ARBA00007992"/>
    </source>
</evidence>
<evidence type="ECO:0000313" key="9">
    <source>
        <dbReference type="EMBL" id="RFU79752.1"/>
    </source>
</evidence>
<dbReference type="EMBL" id="PXOA01000140">
    <property type="protein sequence ID" value="RFU79752.1"/>
    <property type="molecule type" value="Genomic_DNA"/>
</dbReference>
<dbReference type="STRING" id="490622.A0A395NUG3"/>
<reference evidence="9 10" key="1">
    <citation type="journal article" date="2018" name="PLoS Pathog.">
        <title>Evolution of structural diversity of trichothecenes, a family of toxins produced by plant pathogenic and entomopathogenic fungi.</title>
        <authorList>
            <person name="Proctor R.H."/>
            <person name="McCormick S.P."/>
            <person name="Kim H.S."/>
            <person name="Cardoza R.E."/>
            <person name="Stanley A.M."/>
            <person name="Lindo L."/>
            <person name="Kelly A."/>
            <person name="Brown D.W."/>
            <person name="Lee T."/>
            <person name="Vaughan M.M."/>
            <person name="Alexander N.J."/>
            <person name="Busman M."/>
            <person name="Gutierrez S."/>
        </authorList>
    </citation>
    <scope>NUCLEOTIDE SEQUENCE [LARGE SCALE GENOMIC DNA]</scope>
    <source>
        <strain evidence="9 10">IBT 40837</strain>
    </source>
</reference>
<keyword evidence="7" id="KW-0472">Membrane</keyword>
<keyword evidence="7" id="KW-1133">Transmembrane helix</keyword>
<comment type="similarity">
    <text evidence="2">Belongs to the paxM FAD-dependent monooxygenase family.</text>
</comment>
<dbReference type="OrthoDB" id="2431938at2759"/>
<gene>
    <name evidence="9" type="ORF">TARUN_2463</name>
</gene>
<dbReference type="Pfam" id="PF01494">
    <property type="entry name" value="FAD_binding_3"/>
    <property type="match status" value="1"/>
</dbReference>
<organism evidence="9 10">
    <name type="scientific">Trichoderma arundinaceum</name>
    <dbReference type="NCBI Taxonomy" id="490622"/>
    <lineage>
        <taxon>Eukaryota</taxon>
        <taxon>Fungi</taxon>
        <taxon>Dikarya</taxon>
        <taxon>Ascomycota</taxon>
        <taxon>Pezizomycotina</taxon>
        <taxon>Sordariomycetes</taxon>
        <taxon>Hypocreomycetidae</taxon>
        <taxon>Hypocreales</taxon>
        <taxon>Hypocreaceae</taxon>
        <taxon>Trichoderma</taxon>
    </lineage>
</organism>
<dbReference type="PRINTS" id="PR00420">
    <property type="entry name" value="RNGMNOXGNASE"/>
</dbReference>
<evidence type="ECO:0000256" key="4">
    <source>
        <dbReference type="ARBA" id="ARBA00022827"/>
    </source>
</evidence>
<feature type="transmembrane region" description="Helical" evidence="7">
    <location>
        <begin position="529"/>
        <end position="548"/>
    </location>
</feature>
<proteinExistence type="inferred from homology"/>
<feature type="transmembrane region" description="Helical" evidence="7">
    <location>
        <begin position="485"/>
        <end position="509"/>
    </location>
</feature>
<comment type="caution">
    <text evidence="9">The sequence shown here is derived from an EMBL/GenBank/DDBJ whole genome shotgun (WGS) entry which is preliminary data.</text>
</comment>
<dbReference type="PANTHER" id="PTHR47356">
    <property type="entry name" value="FAD-DEPENDENT MONOOXYGENASE ASQG-RELATED"/>
    <property type="match status" value="1"/>
</dbReference>
<keyword evidence="7" id="KW-0812">Transmembrane</keyword>
<dbReference type="Proteomes" id="UP000266272">
    <property type="component" value="Unassembled WGS sequence"/>
</dbReference>
<evidence type="ECO:0000256" key="6">
    <source>
        <dbReference type="ARBA" id="ARBA00023033"/>
    </source>
</evidence>
<keyword evidence="4" id="KW-0274">FAD</keyword>
<evidence type="ECO:0000256" key="5">
    <source>
        <dbReference type="ARBA" id="ARBA00023002"/>
    </source>
</evidence>
<keyword evidence="10" id="KW-1185">Reference proteome</keyword>
<keyword evidence="6" id="KW-0503">Monooxygenase</keyword>
<evidence type="ECO:0000259" key="8">
    <source>
        <dbReference type="Pfam" id="PF01494"/>
    </source>
</evidence>
<dbReference type="InterPro" id="IPR036188">
    <property type="entry name" value="FAD/NAD-bd_sf"/>
</dbReference>
<evidence type="ECO:0000256" key="3">
    <source>
        <dbReference type="ARBA" id="ARBA00022630"/>
    </source>
</evidence>
<protein>
    <submittedName>
        <fullName evidence="9">Fad binding domain-containing</fullName>
    </submittedName>
</protein>
<keyword evidence="5" id="KW-0560">Oxidoreductase</keyword>
<evidence type="ECO:0000313" key="10">
    <source>
        <dbReference type="Proteomes" id="UP000266272"/>
    </source>
</evidence>
<sequence length="593" mass="66540">MSPKRTLKVLIVGGSISGLSLAVMLEKFGIEFTVLEAYSNIAPDVELLDPTEGTSSHFEQRYGYPVIFIDRQMLLQVLYNKLEHKERVLVNKRVVRIEMSEFSTTVVTRDGETFDADLVVGADGVHSTVRKEMRRIASEVSPGYFSGDEESKVPANYKCIFGISKILKSLPHGQHFTFCKNYSHLIVPGPGDRWYWFLFVKLPQTLYGNNIPRYTKEDERILAEEHSTDKITPGYTFGDLYAARTSSTLVPLQEHVYKRWYFGRIITIGDAVAKQNPIGGQGGNGAIESATALVNSLLRMLDDRTDGLSSFDIDKIFDETQKAHRGRAQVLMEQGKKRQALQALETPIKTIIARFLLPITPLESNFRRLAPLFLEAVKLERLEVPKRPRAHPYSDELPNKPLKTWAPQVVASLCLFLLTLISWKGNGLWVPLNGWFAADISSRTTESKLLNMQQELPPTPVLTNMISPVLAWTVEGYRAGVKNSIISLPGIFIFGILFLGFGNVATMYYLASLSCSYAVPVERPVPVEVAKALVPAVVLSILGFSVLWKCYPATIPLFTWILSATASWPKQVRESISEDKALDRYDRMDISQQ</sequence>
<evidence type="ECO:0000256" key="7">
    <source>
        <dbReference type="SAM" id="Phobius"/>
    </source>
</evidence>
<name>A0A395NUG3_TRIAR</name>
<feature type="domain" description="FAD-binding" evidence="8">
    <location>
        <begin position="103"/>
        <end position="302"/>
    </location>
</feature>
<dbReference type="GO" id="GO:0071949">
    <property type="term" value="F:FAD binding"/>
    <property type="evidence" value="ECO:0007669"/>
    <property type="project" value="InterPro"/>
</dbReference>
<dbReference type="InterPro" id="IPR002938">
    <property type="entry name" value="FAD-bd"/>
</dbReference>
<dbReference type="SUPFAM" id="SSF51905">
    <property type="entry name" value="FAD/NAD(P)-binding domain"/>
    <property type="match status" value="1"/>
</dbReference>
<evidence type="ECO:0000256" key="1">
    <source>
        <dbReference type="ARBA" id="ARBA00001974"/>
    </source>
</evidence>
<keyword evidence="3" id="KW-0285">Flavoprotein</keyword>
<dbReference type="PANTHER" id="PTHR47356:SF2">
    <property type="entry name" value="FAD-BINDING DOMAIN-CONTAINING PROTEIN-RELATED"/>
    <property type="match status" value="1"/>
</dbReference>
<accession>A0A395NUG3</accession>
<comment type="cofactor">
    <cofactor evidence="1">
        <name>FAD</name>
        <dbReference type="ChEBI" id="CHEBI:57692"/>
    </cofactor>
</comment>
<dbReference type="GO" id="GO:0004497">
    <property type="term" value="F:monooxygenase activity"/>
    <property type="evidence" value="ECO:0007669"/>
    <property type="project" value="UniProtKB-KW"/>
</dbReference>